<dbReference type="PANTHER" id="PTHR39639:SF1">
    <property type="entry name" value="DUF262 DOMAIN-CONTAINING PROTEIN"/>
    <property type="match status" value="1"/>
</dbReference>
<evidence type="ECO:0000259" key="1">
    <source>
        <dbReference type="Pfam" id="PF03235"/>
    </source>
</evidence>
<accession>A0A930YDW2</accession>
<name>A0A930YDW2_9ACTN</name>
<sequence>MEWQDEIDDDELRDATRKYLPETVVWTTDWTTGALIDQITRNIFDVDPPFQRRNAWDDKKASLYIESLLLGCPVPPITLAEVPVNARSSRQYLVIDGKQRLGSLKRFVIDGDLRLTGLETLPQFNGAKYFEVSGAPEFGRFANLPIRTIVMRNWKKDEVLQFVFHRLNTQVTPLSTHELRRSLLSGPFTNFLDEASARSRGIQRILNIDEPDYRLRDAELLLRAVALVSFFTKYRGNLKQFLDTGTRSLNRSWSLNLKQQLEDICTEIDAAIACTYAVFGEAAFQRYEEGYATGRFNRAIFDVMVLTLRFEDVRLASVERKGEVVEALNGLMVNPDFNRWTQATTKSREAVVGRLSLWSDALSRVIGIPSLVVRAQTPALDVD</sequence>
<proteinExistence type="predicted"/>
<dbReference type="Proteomes" id="UP000640489">
    <property type="component" value="Unassembled WGS sequence"/>
</dbReference>
<reference evidence="2" key="1">
    <citation type="submission" date="2020-11" db="EMBL/GenBank/DDBJ databases">
        <title>Nocardioides sp. nov., isolated from Soil of Cynanchum wilfordii Hemsley rhizosphere.</title>
        <authorList>
            <person name="Lee J.-S."/>
            <person name="Suh M.K."/>
            <person name="Kim J.-S."/>
        </authorList>
    </citation>
    <scope>NUCLEOTIDE SEQUENCE</scope>
    <source>
        <strain evidence="2">KCTC 19275</strain>
    </source>
</reference>
<organism evidence="2 3">
    <name type="scientific">Nocardioides islandensis</name>
    <dbReference type="NCBI Taxonomy" id="433663"/>
    <lineage>
        <taxon>Bacteria</taxon>
        <taxon>Bacillati</taxon>
        <taxon>Actinomycetota</taxon>
        <taxon>Actinomycetes</taxon>
        <taxon>Propionibacteriales</taxon>
        <taxon>Nocardioidaceae</taxon>
        <taxon>Nocardioides</taxon>
    </lineage>
</organism>
<evidence type="ECO:0000313" key="3">
    <source>
        <dbReference type="Proteomes" id="UP000640489"/>
    </source>
</evidence>
<protein>
    <submittedName>
        <fullName evidence="2">DUF262 domain-containing protein</fullName>
    </submittedName>
</protein>
<dbReference type="AlphaFoldDB" id="A0A930YDW2"/>
<comment type="caution">
    <text evidence="2">The sequence shown here is derived from an EMBL/GenBank/DDBJ whole genome shotgun (WGS) entry which is preliminary data.</text>
</comment>
<dbReference type="Pfam" id="PF03235">
    <property type="entry name" value="GmrSD_N"/>
    <property type="match status" value="1"/>
</dbReference>
<dbReference type="PANTHER" id="PTHR39639">
    <property type="entry name" value="CHROMOSOME 16, WHOLE GENOME SHOTGUN SEQUENCE"/>
    <property type="match status" value="1"/>
</dbReference>
<dbReference type="RefSeq" id="WP_194707878.1">
    <property type="nucleotide sequence ID" value="NZ_JADKPN010000010.1"/>
</dbReference>
<gene>
    <name evidence="2" type="ORF">ISU07_16310</name>
</gene>
<evidence type="ECO:0000313" key="2">
    <source>
        <dbReference type="EMBL" id="MBF4764696.1"/>
    </source>
</evidence>
<feature type="domain" description="GmrSD restriction endonucleases N-terminal" evidence="1">
    <location>
        <begin position="35"/>
        <end position="184"/>
    </location>
</feature>
<dbReference type="InterPro" id="IPR004919">
    <property type="entry name" value="GmrSD_N"/>
</dbReference>
<dbReference type="EMBL" id="JADKPN010000010">
    <property type="protein sequence ID" value="MBF4764696.1"/>
    <property type="molecule type" value="Genomic_DNA"/>
</dbReference>
<keyword evidence="3" id="KW-1185">Reference proteome</keyword>